<evidence type="ECO:0000313" key="2">
    <source>
        <dbReference type="Proteomes" id="UP000887568"/>
    </source>
</evidence>
<dbReference type="OrthoDB" id="10413523at2759"/>
<sequence length="145" mass="16468">MIPSKNRRNSMGFSKVRLCVALLLAWTSFNMTFLPSVKAASELSKRYYPCDDLASAAIQIVLDNLRPEPVQSQLISLSNQYRGTTLSYPMPDWKILRVFKKLDDIRDLHSQVDSFISTVSIEINRDVVTLEQNCKSNTLGKRLGK</sequence>
<evidence type="ECO:0000313" key="1">
    <source>
        <dbReference type="EnsemblMetazoa" id="XP_038056145.1"/>
    </source>
</evidence>
<name>A0A913ZXU9_PATMI</name>
<dbReference type="OMA" id="NCKTYIL"/>
<dbReference type="RefSeq" id="XP_038056145.1">
    <property type="nucleotide sequence ID" value="XM_038200217.1"/>
</dbReference>
<dbReference type="Proteomes" id="UP000887568">
    <property type="component" value="Unplaced"/>
</dbReference>
<accession>A0A913ZXU9</accession>
<dbReference type="GeneID" id="119728145"/>
<proteinExistence type="predicted"/>
<dbReference type="AlphaFoldDB" id="A0A913ZXU9"/>
<keyword evidence="2" id="KW-1185">Reference proteome</keyword>
<dbReference type="EnsemblMetazoa" id="XM_038200217.1">
    <property type="protein sequence ID" value="XP_038056145.1"/>
    <property type="gene ID" value="LOC119728145"/>
</dbReference>
<organism evidence="1 2">
    <name type="scientific">Patiria miniata</name>
    <name type="common">Bat star</name>
    <name type="synonym">Asterina miniata</name>
    <dbReference type="NCBI Taxonomy" id="46514"/>
    <lineage>
        <taxon>Eukaryota</taxon>
        <taxon>Metazoa</taxon>
        <taxon>Echinodermata</taxon>
        <taxon>Eleutherozoa</taxon>
        <taxon>Asterozoa</taxon>
        <taxon>Asteroidea</taxon>
        <taxon>Valvatacea</taxon>
        <taxon>Valvatida</taxon>
        <taxon>Asterinidae</taxon>
        <taxon>Patiria</taxon>
    </lineage>
</organism>
<reference evidence="1" key="1">
    <citation type="submission" date="2022-11" db="UniProtKB">
        <authorList>
            <consortium name="EnsemblMetazoa"/>
        </authorList>
    </citation>
    <scope>IDENTIFICATION</scope>
</reference>
<protein>
    <submittedName>
        <fullName evidence="1">Uncharacterized protein</fullName>
    </submittedName>
</protein>